<dbReference type="GO" id="GO:0032784">
    <property type="term" value="P:regulation of DNA-templated transcription elongation"/>
    <property type="evidence" value="ECO:0007669"/>
    <property type="project" value="InterPro"/>
</dbReference>
<reference evidence="6" key="1">
    <citation type="journal article" date="2014" name="Front. Microbiol.">
        <title>High frequency of phylogenetically diverse reductive dehalogenase-homologous genes in deep subseafloor sedimentary metagenomes.</title>
        <authorList>
            <person name="Kawai M."/>
            <person name="Futagami T."/>
            <person name="Toyoda A."/>
            <person name="Takaki Y."/>
            <person name="Nishi S."/>
            <person name="Hori S."/>
            <person name="Arai W."/>
            <person name="Tsubouchi T."/>
            <person name="Morono Y."/>
            <person name="Uchiyama I."/>
            <person name="Ito T."/>
            <person name="Fujiyama A."/>
            <person name="Inagaki F."/>
            <person name="Takami H."/>
        </authorList>
    </citation>
    <scope>NUCLEOTIDE SEQUENCE</scope>
    <source>
        <strain evidence="6">Expedition CK06-06</strain>
    </source>
</reference>
<dbReference type="InterPro" id="IPR036805">
    <property type="entry name" value="Tscrpt_elong_fac_GreA/B_N_sf"/>
</dbReference>
<dbReference type="PANTHER" id="PTHR30437:SF4">
    <property type="entry name" value="TRANSCRIPTION ELONGATION FACTOR GREA"/>
    <property type="match status" value="1"/>
</dbReference>
<keyword evidence="1" id="KW-0805">Transcription regulation</keyword>
<dbReference type="InterPro" id="IPR022691">
    <property type="entry name" value="Tscrpt_elong_fac_GreA/B_N"/>
</dbReference>
<dbReference type="EMBL" id="BARS01010714">
    <property type="protein sequence ID" value="GAF96563.1"/>
    <property type="molecule type" value="Genomic_DNA"/>
</dbReference>
<dbReference type="GO" id="GO:0006354">
    <property type="term" value="P:DNA-templated transcription elongation"/>
    <property type="evidence" value="ECO:0007669"/>
    <property type="project" value="TreeGrafter"/>
</dbReference>
<keyword evidence="4" id="KW-0175">Coiled coil</keyword>
<evidence type="ECO:0000259" key="5">
    <source>
        <dbReference type="Pfam" id="PF03449"/>
    </source>
</evidence>
<accession>X0TSN0</accession>
<dbReference type="PANTHER" id="PTHR30437">
    <property type="entry name" value="TRANSCRIPTION ELONGATION FACTOR GREA"/>
    <property type="match status" value="1"/>
</dbReference>
<dbReference type="Gene3D" id="1.10.287.180">
    <property type="entry name" value="Transcription elongation factor, GreA/GreB, N-terminal domain"/>
    <property type="match status" value="1"/>
</dbReference>
<dbReference type="AlphaFoldDB" id="X0TSN0"/>
<dbReference type="SUPFAM" id="SSF46557">
    <property type="entry name" value="GreA transcript cleavage protein, N-terminal domain"/>
    <property type="match status" value="1"/>
</dbReference>
<sequence>MTKKKAAKKDSTKKTLSDEFYTKDGKKATLITKEGLEKLNEELSHLKDVKRREVAARIKEAISYGDLSENSEYEEAKNEQAFVEGRILELEHKVKNAKIISGGRKITKTIQLGTTVHLKNITKKR</sequence>
<dbReference type="GO" id="GO:0070063">
    <property type="term" value="F:RNA polymerase binding"/>
    <property type="evidence" value="ECO:0007669"/>
    <property type="project" value="InterPro"/>
</dbReference>
<feature type="non-terminal residue" evidence="6">
    <location>
        <position position="125"/>
    </location>
</feature>
<protein>
    <recommendedName>
        <fullName evidence="5">Transcription elongation factor GreA/GreB N-terminal domain-containing protein</fullName>
    </recommendedName>
</protein>
<organism evidence="6">
    <name type="scientific">marine sediment metagenome</name>
    <dbReference type="NCBI Taxonomy" id="412755"/>
    <lineage>
        <taxon>unclassified sequences</taxon>
        <taxon>metagenomes</taxon>
        <taxon>ecological metagenomes</taxon>
    </lineage>
</organism>
<dbReference type="GO" id="GO:0003677">
    <property type="term" value="F:DNA binding"/>
    <property type="evidence" value="ECO:0007669"/>
    <property type="project" value="UniProtKB-KW"/>
</dbReference>
<evidence type="ECO:0000256" key="2">
    <source>
        <dbReference type="ARBA" id="ARBA00023125"/>
    </source>
</evidence>
<name>X0TSN0_9ZZZZ</name>
<dbReference type="InterPro" id="IPR018151">
    <property type="entry name" value="TF_GreA/GreB_CS"/>
</dbReference>
<keyword evidence="3" id="KW-0804">Transcription</keyword>
<comment type="caution">
    <text evidence="6">The sequence shown here is derived from an EMBL/GenBank/DDBJ whole genome shotgun (WGS) entry which is preliminary data.</text>
</comment>
<keyword evidence="2" id="KW-0238">DNA-binding</keyword>
<feature type="domain" description="Transcription elongation factor GreA/GreB N-terminal" evidence="5">
    <location>
        <begin position="30"/>
        <end position="99"/>
    </location>
</feature>
<evidence type="ECO:0000313" key="6">
    <source>
        <dbReference type="EMBL" id="GAF96563.1"/>
    </source>
</evidence>
<dbReference type="FunFam" id="1.10.287.180:FF:000001">
    <property type="entry name" value="Transcription elongation factor GreA"/>
    <property type="match status" value="1"/>
</dbReference>
<dbReference type="PROSITE" id="PS00829">
    <property type="entry name" value="GREAB_1"/>
    <property type="match status" value="1"/>
</dbReference>
<feature type="coiled-coil region" evidence="4">
    <location>
        <begin position="36"/>
        <end position="93"/>
    </location>
</feature>
<evidence type="ECO:0000256" key="1">
    <source>
        <dbReference type="ARBA" id="ARBA00023015"/>
    </source>
</evidence>
<evidence type="ECO:0000256" key="3">
    <source>
        <dbReference type="ARBA" id="ARBA00023163"/>
    </source>
</evidence>
<evidence type="ECO:0000256" key="4">
    <source>
        <dbReference type="SAM" id="Coils"/>
    </source>
</evidence>
<dbReference type="InterPro" id="IPR023459">
    <property type="entry name" value="Tscrpt_elong_fac_GreA/B_fam"/>
</dbReference>
<dbReference type="Pfam" id="PF03449">
    <property type="entry name" value="GreA_GreB_N"/>
    <property type="match status" value="1"/>
</dbReference>
<gene>
    <name evidence="6" type="ORF">S01H1_19755</name>
</gene>
<proteinExistence type="predicted"/>